<feature type="signal peptide" evidence="1">
    <location>
        <begin position="1"/>
        <end position="26"/>
    </location>
</feature>
<dbReference type="RefSeq" id="WP_161709642.1">
    <property type="nucleotide sequence ID" value="NZ_JAABLQ010000004.1"/>
</dbReference>
<dbReference type="Proteomes" id="UP000586722">
    <property type="component" value="Unassembled WGS sequence"/>
</dbReference>
<dbReference type="Gene3D" id="1.10.530.10">
    <property type="match status" value="1"/>
</dbReference>
<evidence type="ECO:0000259" key="2">
    <source>
        <dbReference type="Pfam" id="PF13406"/>
    </source>
</evidence>
<dbReference type="PANTHER" id="PTHR30163">
    <property type="entry name" value="MEMBRANE-BOUND LYTIC MUREIN TRANSGLYCOSYLASE B"/>
    <property type="match status" value="1"/>
</dbReference>
<proteinExistence type="predicted"/>
<dbReference type="FunFam" id="1.10.8.350:FF:000001">
    <property type="entry name" value="Lytic murein transglycosylase B"/>
    <property type="match status" value="1"/>
</dbReference>
<dbReference type="CDD" id="cd13399">
    <property type="entry name" value="Slt35-like"/>
    <property type="match status" value="1"/>
</dbReference>
<comment type="caution">
    <text evidence="3">The sequence shown here is derived from an EMBL/GenBank/DDBJ whole genome shotgun (WGS) entry which is preliminary data.</text>
</comment>
<evidence type="ECO:0000256" key="1">
    <source>
        <dbReference type="SAM" id="SignalP"/>
    </source>
</evidence>
<dbReference type="InterPro" id="IPR031304">
    <property type="entry name" value="SLT_2"/>
</dbReference>
<feature type="chain" id="PRO_5030965814" evidence="1">
    <location>
        <begin position="27"/>
        <end position="275"/>
    </location>
</feature>
<organism evidence="3 4">
    <name type="scientific">Pannonibacter tanglangensis</name>
    <dbReference type="NCBI Taxonomy" id="2750084"/>
    <lineage>
        <taxon>Bacteria</taxon>
        <taxon>Pseudomonadati</taxon>
        <taxon>Pseudomonadota</taxon>
        <taxon>Alphaproteobacteria</taxon>
        <taxon>Hyphomicrobiales</taxon>
        <taxon>Stappiaceae</taxon>
        <taxon>Pannonibacter</taxon>
    </lineage>
</organism>
<dbReference type="EMBL" id="JAABLQ010000004">
    <property type="protein sequence ID" value="NBN80362.1"/>
    <property type="molecule type" value="Genomic_DNA"/>
</dbReference>
<evidence type="ECO:0000313" key="3">
    <source>
        <dbReference type="EMBL" id="NBN80362.1"/>
    </source>
</evidence>
<feature type="domain" description="Transglycosylase SLT" evidence="2">
    <location>
        <begin position="37"/>
        <end position="244"/>
    </location>
</feature>
<keyword evidence="4" id="KW-1185">Reference proteome</keyword>
<protein>
    <submittedName>
        <fullName evidence="3">Lytic murein transglycosylase</fullName>
    </submittedName>
</protein>
<dbReference type="AlphaFoldDB" id="A0A7X5F5X1"/>
<evidence type="ECO:0000313" key="4">
    <source>
        <dbReference type="Proteomes" id="UP000586722"/>
    </source>
</evidence>
<accession>A0A7X5F5X1</accession>
<dbReference type="PANTHER" id="PTHR30163:SF8">
    <property type="entry name" value="LYTIC MUREIN TRANSGLYCOSYLASE"/>
    <property type="match status" value="1"/>
</dbReference>
<sequence length="275" mass="30555">MRKALRSFVACLSFGVSVSLAGAAVAAPKCGQDANGFSAWLEAFKDEATSTHGLSSFTVRSALDGLTYDAQVIKLDRGQRSFKLSFDEFYKRRVNNALIKRGQTLWAQYGGLFSRIERDYGIPPQIILAIWGLETGYGSGSGKMQVVRSLATLSYDCRRSEFFTRELVAALKIIERGDKEPEDMRGAWAGELGQTQFLPTSYLNYAVDYDGDGKRDLIRSIPDVLASTANYLKQKGWRTGESWGPGTPNEDVLREWNKAEVYVKTIGVMAEKLEN</sequence>
<dbReference type="InterPro" id="IPR011970">
    <property type="entry name" value="MltB_2"/>
</dbReference>
<dbReference type="SUPFAM" id="SSF53955">
    <property type="entry name" value="Lysozyme-like"/>
    <property type="match status" value="1"/>
</dbReference>
<dbReference type="Pfam" id="PF13406">
    <property type="entry name" value="SLT_2"/>
    <property type="match status" value="1"/>
</dbReference>
<dbReference type="GO" id="GO:0008933">
    <property type="term" value="F:peptidoglycan lytic transglycosylase activity"/>
    <property type="evidence" value="ECO:0007669"/>
    <property type="project" value="TreeGrafter"/>
</dbReference>
<dbReference type="InterPro" id="IPR023346">
    <property type="entry name" value="Lysozyme-like_dom_sf"/>
</dbReference>
<gene>
    <name evidence="3" type="ORF">GWI72_18940</name>
</gene>
<reference evidence="4" key="1">
    <citation type="submission" date="2020-01" db="EMBL/GenBank/DDBJ databases">
        <authorList>
            <person name="Fang Y."/>
            <person name="Sun R."/>
            <person name="Nie L."/>
            <person name="He J."/>
            <person name="Hao L."/>
            <person name="Wang L."/>
            <person name="Su S."/>
            <person name="Lv E."/>
            <person name="Zhang Z."/>
            <person name="Xie R."/>
            <person name="Liu H."/>
        </authorList>
    </citation>
    <scope>NUCLEOTIDE SEQUENCE [LARGE SCALE GENOMIC DNA]</scope>
    <source>
        <strain evidence="4">XCT-53</strain>
    </source>
</reference>
<dbReference type="NCBIfam" id="TIGR02283">
    <property type="entry name" value="MltB_2"/>
    <property type="match status" value="1"/>
</dbReference>
<name>A0A7X5F5X1_9HYPH</name>
<dbReference type="InterPro" id="IPR043426">
    <property type="entry name" value="MltB-like"/>
</dbReference>
<keyword evidence="1" id="KW-0732">Signal</keyword>
<dbReference type="GO" id="GO:0009253">
    <property type="term" value="P:peptidoglycan catabolic process"/>
    <property type="evidence" value="ECO:0007669"/>
    <property type="project" value="TreeGrafter"/>
</dbReference>
<dbReference type="Gene3D" id="1.10.8.350">
    <property type="entry name" value="Bacterial muramidase"/>
    <property type="match status" value="1"/>
</dbReference>